<keyword evidence="1" id="KW-0051">Antiviral defense</keyword>
<dbReference type="STRING" id="1817863.A2Y62_11520"/>
<dbReference type="InterPro" id="IPR005537">
    <property type="entry name" value="RAMP_III_fam"/>
</dbReference>
<sequence length="408" mass="46632">MISLKIKTPLWTGDIDGRSDSLQSTGIIGSLRWWIETILRGMDKFACDPVDNNSGNSIKRCPALKENNHDIAQYCPACLIFGATGKRRMFKLRMNGGTETSIGLINIKPNGRNRGWFLGRGLVGNINLDIIPFEKDFDENIILVPLTIASKYGAIGAKTQHGYGIFEFENYPEIRFDSFKETLKAVLKKEGIEKLKIEERNGGENFLPNIKEMFFTKVQFEAQDDNWWKEVDGIKERGRAGDGNYYKGCINDSRMVNWVNSGSIPIPPAIKNWLRFGGGKSLWKTGDYNNKDRRIENWLFGSIKNGKSASKINISCAYRINNSIWEFRVWGWIPENSPFNPFSRKDFLDNLMTSLDGSGQVKIPWNSLFGSKTKKHKLEIWREFDSSRDTVKPKEKNIENYLQSLIRG</sequence>
<organism evidence="3 4">
    <name type="scientific">Candidatus Fischerbacteria bacterium RBG_13_37_8</name>
    <dbReference type="NCBI Taxonomy" id="1817863"/>
    <lineage>
        <taxon>Bacteria</taxon>
        <taxon>Candidatus Fischeribacteriota</taxon>
    </lineage>
</organism>
<reference evidence="3 4" key="1">
    <citation type="journal article" date="2016" name="Nat. Commun.">
        <title>Thousands of microbial genomes shed light on interconnected biogeochemical processes in an aquifer system.</title>
        <authorList>
            <person name="Anantharaman K."/>
            <person name="Brown C.T."/>
            <person name="Hug L.A."/>
            <person name="Sharon I."/>
            <person name="Castelle C.J."/>
            <person name="Probst A.J."/>
            <person name="Thomas B.C."/>
            <person name="Singh A."/>
            <person name="Wilkins M.J."/>
            <person name="Karaoz U."/>
            <person name="Brodie E.L."/>
            <person name="Williams K.H."/>
            <person name="Hubbard S.S."/>
            <person name="Banfield J.F."/>
        </authorList>
    </citation>
    <scope>NUCLEOTIDE SEQUENCE [LARGE SCALE GENOMIC DNA]</scope>
</reference>
<gene>
    <name evidence="3" type="ORF">A2Y62_11520</name>
</gene>
<proteinExistence type="predicted"/>
<dbReference type="EMBL" id="MFGW01000002">
    <property type="protein sequence ID" value="OGF68320.1"/>
    <property type="molecule type" value="Genomic_DNA"/>
</dbReference>
<dbReference type="Proteomes" id="UP000178943">
    <property type="component" value="Unassembled WGS sequence"/>
</dbReference>
<dbReference type="InterPro" id="IPR007522">
    <property type="entry name" value="CRISPR-assoc_prot_TM1795"/>
</dbReference>
<dbReference type="AlphaFoldDB" id="A0A1F5VY90"/>
<evidence type="ECO:0000256" key="1">
    <source>
        <dbReference type="ARBA" id="ARBA00023118"/>
    </source>
</evidence>
<evidence type="ECO:0000313" key="3">
    <source>
        <dbReference type="EMBL" id="OGF68320.1"/>
    </source>
</evidence>
<dbReference type="GO" id="GO:0051607">
    <property type="term" value="P:defense response to virus"/>
    <property type="evidence" value="ECO:0007669"/>
    <property type="project" value="UniProtKB-KW"/>
</dbReference>
<feature type="domain" description="CRISPR type III-associated protein" evidence="2">
    <location>
        <begin position="4"/>
        <end position="167"/>
    </location>
</feature>
<protein>
    <submittedName>
        <fullName evidence="3">Type III-B CRISPR module RAMP protein Cmr1</fullName>
    </submittedName>
</protein>
<evidence type="ECO:0000313" key="4">
    <source>
        <dbReference type="Proteomes" id="UP000178943"/>
    </source>
</evidence>
<dbReference type="NCBIfam" id="TIGR01894">
    <property type="entry name" value="cas_TM1795_cmr1"/>
    <property type="match status" value="1"/>
</dbReference>
<name>A0A1F5VY90_9BACT</name>
<dbReference type="Pfam" id="PF03787">
    <property type="entry name" value="RAMPs"/>
    <property type="match status" value="1"/>
</dbReference>
<evidence type="ECO:0000259" key="2">
    <source>
        <dbReference type="Pfam" id="PF03787"/>
    </source>
</evidence>
<comment type="caution">
    <text evidence="3">The sequence shown here is derived from an EMBL/GenBank/DDBJ whole genome shotgun (WGS) entry which is preliminary data.</text>
</comment>
<accession>A0A1F5VY90</accession>